<accession>A0A0R3SVE3</accession>
<reference evidence="2 3" key="2">
    <citation type="submission" date="2018-11" db="EMBL/GenBank/DDBJ databases">
        <authorList>
            <consortium name="Pathogen Informatics"/>
        </authorList>
    </citation>
    <scope>NUCLEOTIDE SEQUENCE [LARGE SCALE GENOMIC DNA]</scope>
</reference>
<dbReference type="OrthoDB" id="6278485at2759"/>
<protein>
    <submittedName>
        <fullName evidence="4">Ipi1_N domain-containing protein</fullName>
    </submittedName>
</protein>
<feature type="region of interest" description="Disordered" evidence="1">
    <location>
        <begin position="483"/>
        <end position="516"/>
    </location>
</feature>
<evidence type="ECO:0000313" key="2">
    <source>
        <dbReference type="EMBL" id="VDL61916.1"/>
    </source>
</evidence>
<feature type="compositionally biased region" description="Polar residues" evidence="1">
    <location>
        <begin position="503"/>
        <end position="516"/>
    </location>
</feature>
<dbReference type="WBParaSite" id="HDID_0000953701-mRNA-1">
    <property type="protein sequence ID" value="HDID_0000953701-mRNA-1"/>
    <property type="gene ID" value="HDID_0000953701"/>
</dbReference>
<dbReference type="Proteomes" id="UP000274504">
    <property type="component" value="Unassembled WGS sequence"/>
</dbReference>
<dbReference type="AlphaFoldDB" id="A0A0R3SVE3"/>
<name>A0A0R3SVE3_HYMDI</name>
<gene>
    <name evidence="2" type="ORF">HDID_LOCUS9535</name>
</gene>
<organism evidence="4">
    <name type="scientific">Hymenolepis diminuta</name>
    <name type="common">Rat tapeworm</name>
    <dbReference type="NCBI Taxonomy" id="6216"/>
    <lineage>
        <taxon>Eukaryota</taxon>
        <taxon>Metazoa</taxon>
        <taxon>Spiralia</taxon>
        <taxon>Lophotrochozoa</taxon>
        <taxon>Platyhelminthes</taxon>
        <taxon>Cestoda</taxon>
        <taxon>Eucestoda</taxon>
        <taxon>Cyclophyllidea</taxon>
        <taxon>Hymenolepididae</taxon>
        <taxon>Hymenolepis</taxon>
    </lineage>
</organism>
<dbReference type="EMBL" id="UYSG01011313">
    <property type="protein sequence ID" value="VDL61916.1"/>
    <property type="molecule type" value="Genomic_DNA"/>
</dbReference>
<feature type="compositionally biased region" description="Basic and acidic residues" evidence="1">
    <location>
        <begin position="491"/>
        <end position="502"/>
    </location>
</feature>
<proteinExistence type="predicted"/>
<evidence type="ECO:0000256" key="1">
    <source>
        <dbReference type="SAM" id="MobiDB-lite"/>
    </source>
</evidence>
<reference evidence="4" key="1">
    <citation type="submission" date="2017-02" db="UniProtKB">
        <authorList>
            <consortium name="WormBaseParasite"/>
        </authorList>
    </citation>
    <scope>IDENTIFICATION</scope>
</reference>
<sequence length="819" mass="91725">MGKKRVKDFNKVKLKLGKTLKRQNETVVDLSRKKILLPKEKDYTKLDVLKQPNEIFYEYIERLQSSSESSLLSALSCIQSVLQPYTMQINADWNAQPFVYYNETSLKSLNNLLGFDIKQNQIALQFGDLFEPIDKLSRHSTSGQIPSEIAKLCAMILTILSVHPRIFGGAFAIDIISLSLLHRSEFWFRISGVKVLADLMEARHRVLTSLLCVADPLSLFSYTDELRVLIDAKNYSTRRSTYTRLLIRHYESLYENKAYEAISSRKILLKATMKYLRDIQYTLYITPMIPLSIISKVKLHPYLASVELSTLRSHSPFGSPDTSLCSTWMLEAANLILDKVSNSVVSKEDKAASKSNSAPILTKFREDLVLESKLVYHVLRESHFLIDALVHKPTSDTIFGLIYAIRFLRVFLEMNPGHFASGDSKSTTEVAPPMLKFIRQLCELVAPDCAGDTIIPDLKNANNGGGGAGLSRKQLKQVSKRAAKLARRQATKKEDGDGETAKADQNSAQSTQTTSRLSKSEVLSHLLKQQTLLLIWTLAADGAVLDSNSPPSSMIHDYAQSLASFLLTAISREDSELPSLAFLDKTSPALAWRWIHTLDFCLLYNARIRRITPKLAESLRCLTAPMVTAFAYIVHRWCQRQTSNASKVSSRAPRIVVRAAGVLTAFLHQELERQRFHPSAANQLLRIDDTWITTTLNNFNEVTIPTGMENPLTTLVSDLCDLVEKESVDGEANKSRWIWAAACLNSLAEIQCPNICERLESSSVLASAVSPLKDWARGPAVLEDSLMNLPSPWTATYPSVKSWKCLPVERIYAQDGTSG</sequence>
<evidence type="ECO:0000313" key="3">
    <source>
        <dbReference type="Proteomes" id="UP000274504"/>
    </source>
</evidence>
<evidence type="ECO:0000313" key="4">
    <source>
        <dbReference type="WBParaSite" id="HDID_0000953701-mRNA-1"/>
    </source>
</evidence>